<dbReference type="RefSeq" id="WP_067207738.1">
    <property type="nucleotide sequence ID" value="NZ_FLOC01000006.1"/>
</dbReference>
<evidence type="ECO:0000256" key="4">
    <source>
        <dbReference type="SAM" id="Phobius"/>
    </source>
</evidence>
<dbReference type="Proteomes" id="UP000092627">
    <property type="component" value="Unassembled WGS sequence"/>
</dbReference>
<dbReference type="GO" id="GO:0052621">
    <property type="term" value="F:diguanylate cyclase activity"/>
    <property type="evidence" value="ECO:0007669"/>
    <property type="project" value="UniProtKB-EC"/>
</dbReference>
<dbReference type="InterPro" id="IPR011623">
    <property type="entry name" value="7TMR_DISM_rcpt_extracell_dom1"/>
</dbReference>
<keyword evidence="7" id="KW-0808">Transferase</keyword>
<evidence type="ECO:0000259" key="6">
    <source>
        <dbReference type="PROSITE" id="PS50887"/>
    </source>
</evidence>
<feature type="transmembrane region" description="Helical" evidence="4">
    <location>
        <begin position="218"/>
        <end position="242"/>
    </location>
</feature>
<keyword evidence="4" id="KW-0472">Membrane</keyword>
<evidence type="ECO:0000256" key="1">
    <source>
        <dbReference type="ARBA" id="ARBA00001946"/>
    </source>
</evidence>
<dbReference type="EMBL" id="FLOC01000006">
    <property type="protein sequence ID" value="SBS29259.1"/>
    <property type="molecule type" value="Genomic_DNA"/>
</dbReference>
<keyword evidence="7" id="KW-0548">Nucleotidyltransferase</keyword>
<evidence type="ECO:0000313" key="8">
    <source>
        <dbReference type="Proteomes" id="UP000092627"/>
    </source>
</evidence>
<feature type="chain" id="PRO_5008378950" description="diguanylate cyclase" evidence="5">
    <location>
        <begin position="21"/>
        <end position="578"/>
    </location>
</feature>
<feature type="domain" description="GGDEF" evidence="6">
    <location>
        <begin position="435"/>
        <end position="568"/>
    </location>
</feature>
<feature type="transmembrane region" description="Helical" evidence="4">
    <location>
        <begin position="312"/>
        <end position="332"/>
    </location>
</feature>
<dbReference type="SUPFAM" id="SSF55073">
    <property type="entry name" value="Nucleotide cyclase"/>
    <property type="match status" value="1"/>
</dbReference>
<dbReference type="Gene3D" id="3.30.70.270">
    <property type="match status" value="1"/>
</dbReference>
<dbReference type="PROSITE" id="PS50887">
    <property type="entry name" value="GGDEF"/>
    <property type="match status" value="1"/>
</dbReference>
<dbReference type="InterPro" id="IPR000160">
    <property type="entry name" value="GGDEF_dom"/>
</dbReference>
<dbReference type="SMART" id="SM00267">
    <property type="entry name" value="GGDEF"/>
    <property type="match status" value="1"/>
</dbReference>
<dbReference type="InterPro" id="IPR011622">
    <property type="entry name" value="7TMR_DISM_rcpt_extracell_dom2"/>
</dbReference>
<feature type="transmembrane region" description="Helical" evidence="4">
    <location>
        <begin position="339"/>
        <end position="361"/>
    </location>
</feature>
<dbReference type="Pfam" id="PF07695">
    <property type="entry name" value="7TMR-DISM_7TM"/>
    <property type="match status" value="1"/>
</dbReference>
<dbReference type="Pfam" id="PF00990">
    <property type="entry name" value="GGDEF"/>
    <property type="match status" value="1"/>
</dbReference>
<dbReference type="EC" id="2.7.7.65" evidence="2"/>
<feature type="transmembrane region" description="Helical" evidence="4">
    <location>
        <begin position="191"/>
        <end position="211"/>
    </location>
</feature>
<keyword evidence="5" id="KW-0732">Signal</keyword>
<feature type="transmembrane region" description="Helical" evidence="4">
    <location>
        <begin position="287"/>
        <end position="306"/>
    </location>
</feature>
<reference evidence="7 8" key="1">
    <citation type="submission" date="2016-06" db="EMBL/GenBank/DDBJ databases">
        <authorList>
            <person name="Kjaerup R.B."/>
            <person name="Dalgaard T.S."/>
            <person name="Juul-Madsen H.R."/>
        </authorList>
    </citation>
    <scope>NUCLEOTIDE SEQUENCE [LARGE SCALE GENOMIC DNA]</scope>
    <source>
        <strain evidence="7 8">CECT 5080</strain>
    </source>
</reference>
<dbReference type="AlphaFoldDB" id="A0A1A8TC99"/>
<dbReference type="NCBIfam" id="TIGR00254">
    <property type="entry name" value="GGDEF"/>
    <property type="match status" value="1"/>
</dbReference>
<keyword evidence="4" id="KW-0812">Transmembrane</keyword>
<feature type="transmembrane region" description="Helical" evidence="4">
    <location>
        <begin position="248"/>
        <end position="267"/>
    </location>
</feature>
<dbReference type="InterPro" id="IPR043128">
    <property type="entry name" value="Rev_trsase/Diguanyl_cyclase"/>
</dbReference>
<dbReference type="InterPro" id="IPR050469">
    <property type="entry name" value="Diguanylate_Cyclase"/>
</dbReference>
<dbReference type="FunFam" id="3.30.70.270:FF:000001">
    <property type="entry name" value="Diguanylate cyclase domain protein"/>
    <property type="match status" value="1"/>
</dbReference>
<feature type="signal peptide" evidence="5">
    <location>
        <begin position="1"/>
        <end position="20"/>
    </location>
</feature>
<dbReference type="Gene3D" id="2.60.40.2380">
    <property type="match status" value="1"/>
</dbReference>
<dbReference type="CDD" id="cd01949">
    <property type="entry name" value="GGDEF"/>
    <property type="match status" value="1"/>
</dbReference>
<gene>
    <name evidence="7" type="primary">yedQ_2</name>
    <name evidence="7" type="ORF">MAQ5080_01342</name>
</gene>
<dbReference type="PANTHER" id="PTHR45138:SF9">
    <property type="entry name" value="DIGUANYLATE CYCLASE DGCM-RELATED"/>
    <property type="match status" value="1"/>
</dbReference>
<comment type="cofactor">
    <cofactor evidence="1">
        <name>Mg(2+)</name>
        <dbReference type="ChEBI" id="CHEBI:18420"/>
    </cofactor>
</comment>
<dbReference type="Pfam" id="PF07696">
    <property type="entry name" value="7TMR-DISMED2"/>
    <property type="match status" value="1"/>
</dbReference>
<keyword evidence="8" id="KW-1185">Reference proteome</keyword>
<sequence>MMLRYLLLFMMALLTGQTSAASGQVVITNIHYYQEQAASPLSLTQALQRFAQGDFSLFEPPTLTVGQLSLFEHPALTFGIRDRGVWVRLALENQTGAIQARRLTAGMTWLEQVDVFYISSGRTQTYTGGDGLAANEHLLPAVGIVFALDIADGQSEVWLRVQSLDPITLPIRLESLEQAQQTDSKAHLTSGLLYGILLALAAFQLVLYRILKHRNALFYTLYVGTFVVMNFGYTGYGFAWIYPQNPVIQNYSTLFFMVLHAIFGLLFMRSFLKVRKNFPRLDRGLKLYMLVGLLAITTCTLAQTHLLSALWAFGYITLTTLIMILTSLISITKVKDARYFLLAVCCSMAGLCVTSLSTLGLMPYSQLGYHSAEIGVVCEAFILAIIVTNRLKVIENERITTKFLATYDPLTKLFNRHAFEQMTTKLLQQAEHYHAPLSMAILDLDHFKAINDNYGHHVGDMALKHIADIMKHAARPNDIVARWGGEEIVVLMPNTRLTDAHTLCEELRETICNSPLVTADDESIVITASIGLASTKDYPTFSLLFRAADEQLYLAKKLGRNLVKFVLPSKRGSDLNEA</sequence>
<evidence type="ECO:0000313" key="7">
    <source>
        <dbReference type="EMBL" id="SBS29259.1"/>
    </source>
</evidence>
<accession>A0A1A8TC99</accession>
<evidence type="ECO:0000256" key="2">
    <source>
        <dbReference type="ARBA" id="ARBA00012528"/>
    </source>
</evidence>
<organism evidence="7 8">
    <name type="scientific">Marinomonas aquimarina</name>
    <dbReference type="NCBI Taxonomy" id="295068"/>
    <lineage>
        <taxon>Bacteria</taxon>
        <taxon>Pseudomonadati</taxon>
        <taxon>Pseudomonadota</taxon>
        <taxon>Gammaproteobacteria</taxon>
        <taxon>Oceanospirillales</taxon>
        <taxon>Oceanospirillaceae</taxon>
        <taxon>Marinomonas</taxon>
    </lineage>
</organism>
<evidence type="ECO:0000256" key="3">
    <source>
        <dbReference type="ARBA" id="ARBA00034247"/>
    </source>
</evidence>
<name>A0A1A8TC99_9GAMM</name>
<comment type="catalytic activity">
    <reaction evidence="3">
        <text>2 GTP = 3',3'-c-di-GMP + 2 diphosphate</text>
        <dbReference type="Rhea" id="RHEA:24898"/>
        <dbReference type="ChEBI" id="CHEBI:33019"/>
        <dbReference type="ChEBI" id="CHEBI:37565"/>
        <dbReference type="ChEBI" id="CHEBI:58805"/>
        <dbReference type="EC" id="2.7.7.65"/>
    </reaction>
</comment>
<keyword evidence="4" id="KW-1133">Transmembrane helix</keyword>
<dbReference type="STRING" id="295068.MAQ5080_01342"/>
<evidence type="ECO:0000256" key="5">
    <source>
        <dbReference type="SAM" id="SignalP"/>
    </source>
</evidence>
<protein>
    <recommendedName>
        <fullName evidence="2">diguanylate cyclase</fullName>
        <ecNumber evidence="2">2.7.7.65</ecNumber>
    </recommendedName>
</protein>
<dbReference type="OrthoDB" id="5289013at2"/>
<dbReference type="PANTHER" id="PTHR45138">
    <property type="entry name" value="REGULATORY COMPONENTS OF SENSORY TRANSDUCTION SYSTEM"/>
    <property type="match status" value="1"/>
</dbReference>
<proteinExistence type="predicted"/>
<dbReference type="InterPro" id="IPR029787">
    <property type="entry name" value="Nucleotide_cyclase"/>
</dbReference>
<feature type="transmembrane region" description="Helical" evidence="4">
    <location>
        <begin position="367"/>
        <end position="388"/>
    </location>
</feature>